<evidence type="ECO:0000313" key="8">
    <source>
        <dbReference type="EMBL" id="SKA77429.1"/>
    </source>
</evidence>
<comment type="similarity">
    <text evidence="1">Belongs to the UPF0758 family.</text>
</comment>
<dbReference type="AlphaFoldDB" id="A0A1T4WJS6"/>
<dbReference type="GeneID" id="93337136"/>
<keyword evidence="9" id="KW-1185">Reference proteome</keyword>
<evidence type="ECO:0000256" key="2">
    <source>
        <dbReference type="ARBA" id="ARBA00022670"/>
    </source>
</evidence>
<dbReference type="GO" id="GO:0006508">
    <property type="term" value="P:proteolysis"/>
    <property type="evidence" value="ECO:0007669"/>
    <property type="project" value="UniProtKB-KW"/>
</dbReference>
<dbReference type="Gene3D" id="3.40.140.10">
    <property type="entry name" value="Cytidine Deaminase, domain 2"/>
    <property type="match status" value="1"/>
</dbReference>
<dbReference type="Pfam" id="PF04002">
    <property type="entry name" value="RadC"/>
    <property type="match status" value="1"/>
</dbReference>
<gene>
    <name evidence="8" type="ORF">SAMN02745178_00646</name>
</gene>
<dbReference type="InterPro" id="IPR001405">
    <property type="entry name" value="UPF0758"/>
</dbReference>
<dbReference type="InterPro" id="IPR010994">
    <property type="entry name" value="RuvA_2-like"/>
</dbReference>
<dbReference type="PANTHER" id="PTHR30471">
    <property type="entry name" value="DNA REPAIR PROTEIN RADC"/>
    <property type="match status" value="1"/>
</dbReference>
<dbReference type="EMBL" id="FUYF01000003">
    <property type="protein sequence ID" value="SKA77429.1"/>
    <property type="molecule type" value="Genomic_DNA"/>
</dbReference>
<evidence type="ECO:0000256" key="6">
    <source>
        <dbReference type="ARBA" id="ARBA00023049"/>
    </source>
</evidence>
<reference evidence="8" key="1">
    <citation type="submission" date="2017-02" db="EMBL/GenBank/DDBJ databases">
        <authorList>
            <person name="Peterson S.W."/>
        </authorList>
    </citation>
    <scope>NUCLEOTIDE SEQUENCE [LARGE SCALE GENOMIC DNA]</scope>
    <source>
        <strain evidence="8">ATCC 27749</strain>
    </source>
</reference>
<evidence type="ECO:0000313" key="9">
    <source>
        <dbReference type="Proteomes" id="UP000190286"/>
    </source>
</evidence>
<evidence type="ECO:0000259" key="7">
    <source>
        <dbReference type="PROSITE" id="PS50249"/>
    </source>
</evidence>
<dbReference type="InterPro" id="IPR025657">
    <property type="entry name" value="RadC_JAB"/>
</dbReference>
<feature type="domain" description="MPN" evidence="7">
    <location>
        <begin position="104"/>
        <end position="226"/>
    </location>
</feature>
<evidence type="ECO:0000256" key="5">
    <source>
        <dbReference type="ARBA" id="ARBA00022833"/>
    </source>
</evidence>
<dbReference type="PANTHER" id="PTHR30471:SF3">
    <property type="entry name" value="UPF0758 PROTEIN YEES-RELATED"/>
    <property type="match status" value="1"/>
</dbReference>
<keyword evidence="4" id="KW-0378">Hydrolase</keyword>
<dbReference type="GO" id="GO:0008237">
    <property type="term" value="F:metallopeptidase activity"/>
    <property type="evidence" value="ECO:0007669"/>
    <property type="project" value="UniProtKB-KW"/>
</dbReference>
<dbReference type="PROSITE" id="PS50249">
    <property type="entry name" value="MPN"/>
    <property type="match status" value="1"/>
</dbReference>
<dbReference type="STRING" id="745368.SAMN02745178_00646"/>
<accession>A0A1T4WJS6</accession>
<dbReference type="SUPFAM" id="SSF47781">
    <property type="entry name" value="RuvA domain 2-like"/>
    <property type="match status" value="1"/>
</dbReference>
<keyword evidence="5" id="KW-0862">Zinc</keyword>
<dbReference type="InterPro" id="IPR037518">
    <property type="entry name" value="MPN"/>
</dbReference>
<name>A0A1T4WJS6_9FIRM</name>
<keyword evidence="6" id="KW-0482">Metalloprotease</keyword>
<keyword evidence="3" id="KW-0479">Metal-binding</keyword>
<sequence length="241" mass="26904">MADENLHAKHRARMQERVERDGLDSLAEHEALEYLLFLSIPRADTNALAHRLIQHFGDFCKVLEAEPEELMQVEGVGPKSARLISTVMACSRYYELKKRKTRLSLNSAETAIAYVKPLFRGVQNEQLYLILLDDACRPVQDLRIAEGVPNRVAVDTRKLLRAVARTNSTCGILAHNHPTGLAIPSEADRLTTYHIMEVTGQLGFTIMDHIIIAGEDGCSMLNRGSLPEYRVNSGVLQAASR</sequence>
<dbReference type="Gene3D" id="1.10.150.20">
    <property type="entry name" value="5' to 3' exonuclease, C-terminal subdomain"/>
    <property type="match status" value="1"/>
</dbReference>
<evidence type="ECO:0000256" key="4">
    <source>
        <dbReference type="ARBA" id="ARBA00022801"/>
    </source>
</evidence>
<dbReference type="OrthoDB" id="9804482at2"/>
<proteinExistence type="inferred from homology"/>
<evidence type="ECO:0000256" key="3">
    <source>
        <dbReference type="ARBA" id="ARBA00022723"/>
    </source>
</evidence>
<dbReference type="Proteomes" id="UP000190286">
    <property type="component" value="Unassembled WGS sequence"/>
</dbReference>
<protein>
    <submittedName>
        <fullName evidence="8">DNA repair protein RadC</fullName>
    </submittedName>
</protein>
<dbReference type="GO" id="GO:0046872">
    <property type="term" value="F:metal ion binding"/>
    <property type="evidence" value="ECO:0007669"/>
    <property type="project" value="UniProtKB-KW"/>
</dbReference>
<keyword evidence="2" id="KW-0645">Protease</keyword>
<dbReference type="RefSeq" id="WP_159446971.1">
    <property type="nucleotide sequence ID" value="NZ_CABIYV010000004.1"/>
</dbReference>
<organism evidence="8 9">
    <name type="scientific">Gemmiger formicilis</name>
    <dbReference type="NCBI Taxonomy" id="745368"/>
    <lineage>
        <taxon>Bacteria</taxon>
        <taxon>Bacillati</taxon>
        <taxon>Bacillota</taxon>
        <taxon>Clostridia</taxon>
        <taxon>Eubacteriales</taxon>
        <taxon>Gemmiger</taxon>
    </lineage>
</organism>
<evidence type="ECO:0000256" key="1">
    <source>
        <dbReference type="ARBA" id="ARBA00010243"/>
    </source>
</evidence>